<evidence type="ECO:0000313" key="2">
    <source>
        <dbReference type="Proteomes" id="UP001596161"/>
    </source>
</evidence>
<name>A0ABW0E698_9BACT</name>
<organism evidence="1 2">
    <name type="scientific">Adhaeribacter terreus</name>
    <dbReference type="NCBI Taxonomy" id="529703"/>
    <lineage>
        <taxon>Bacteria</taxon>
        <taxon>Pseudomonadati</taxon>
        <taxon>Bacteroidota</taxon>
        <taxon>Cytophagia</taxon>
        <taxon>Cytophagales</taxon>
        <taxon>Hymenobacteraceae</taxon>
        <taxon>Adhaeribacter</taxon>
    </lineage>
</organism>
<accession>A0ABW0E698</accession>
<reference evidence="2" key="1">
    <citation type="journal article" date="2019" name="Int. J. Syst. Evol. Microbiol.">
        <title>The Global Catalogue of Microorganisms (GCM) 10K type strain sequencing project: providing services to taxonomists for standard genome sequencing and annotation.</title>
        <authorList>
            <consortium name="The Broad Institute Genomics Platform"/>
            <consortium name="The Broad Institute Genome Sequencing Center for Infectious Disease"/>
            <person name="Wu L."/>
            <person name="Ma J."/>
        </authorList>
    </citation>
    <scope>NUCLEOTIDE SEQUENCE [LARGE SCALE GENOMIC DNA]</scope>
    <source>
        <strain evidence="2">KACC 12602</strain>
    </source>
</reference>
<dbReference type="Proteomes" id="UP001596161">
    <property type="component" value="Unassembled WGS sequence"/>
</dbReference>
<evidence type="ECO:0000313" key="1">
    <source>
        <dbReference type="EMBL" id="MFC5269892.1"/>
    </source>
</evidence>
<comment type="caution">
    <text evidence="1">The sequence shown here is derived from an EMBL/GenBank/DDBJ whole genome shotgun (WGS) entry which is preliminary data.</text>
</comment>
<keyword evidence="2" id="KW-1185">Reference proteome</keyword>
<protein>
    <submittedName>
        <fullName evidence="1">Uncharacterized protein</fullName>
    </submittedName>
</protein>
<gene>
    <name evidence="1" type="ORF">ACFPIB_04670</name>
</gene>
<dbReference type="EMBL" id="JBHSKT010000002">
    <property type="protein sequence ID" value="MFC5269892.1"/>
    <property type="molecule type" value="Genomic_DNA"/>
</dbReference>
<dbReference type="RefSeq" id="WP_378016272.1">
    <property type="nucleotide sequence ID" value="NZ_JBHSKT010000002.1"/>
</dbReference>
<proteinExistence type="predicted"/>
<sequence length="128" mass="15079">MEIENLDLTEKISKEWKPYNLAFIKRLELQEGELIITFLYQERGASAWPDTSKQFYEVKIIFDSVSNLKLNFDRNYFYQISGFNITDISKDGWEDINFEITEIENEVINFNCKFITINSVSEPVSISL</sequence>